<evidence type="ECO:0000313" key="15">
    <source>
        <dbReference type="Proteomes" id="UP001226762"/>
    </source>
</evidence>
<dbReference type="SUPFAM" id="SSF48029">
    <property type="entry name" value="FliG"/>
    <property type="match status" value="2"/>
</dbReference>
<accession>A0AAE3WAJ5</accession>
<evidence type="ECO:0000256" key="3">
    <source>
        <dbReference type="ARBA" id="ARBA00010299"/>
    </source>
</evidence>
<comment type="function">
    <text evidence="10">FliG is one of three proteins (FliG, FliN, FliM) that forms the rotor-mounted switch complex (C ring), located at the base of the basal body. This complex interacts with the CheY and CheZ chemotaxis proteins, in addition to contacting components of the motor that determine the direction of flagellar rotation.</text>
</comment>
<keyword evidence="8" id="KW-0472">Membrane</keyword>
<evidence type="ECO:0000256" key="1">
    <source>
        <dbReference type="ARBA" id="ARBA00004117"/>
    </source>
</evidence>
<evidence type="ECO:0000256" key="2">
    <source>
        <dbReference type="ARBA" id="ARBA00004413"/>
    </source>
</evidence>
<evidence type="ECO:0000256" key="9">
    <source>
        <dbReference type="ARBA" id="ARBA00023143"/>
    </source>
</evidence>
<keyword evidence="5" id="KW-1003">Cell membrane</keyword>
<evidence type="ECO:0000259" key="13">
    <source>
        <dbReference type="Pfam" id="PF14842"/>
    </source>
</evidence>
<dbReference type="InterPro" id="IPR011002">
    <property type="entry name" value="FliG_a-hlx"/>
</dbReference>
<name>A0AAE3WAJ5_9RHOB</name>
<proteinExistence type="inferred from homology"/>
<dbReference type="GO" id="GO:0006935">
    <property type="term" value="P:chemotaxis"/>
    <property type="evidence" value="ECO:0007669"/>
    <property type="project" value="UniProtKB-KW"/>
</dbReference>
<feature type="domain" description="Flagellar motor switch protein FliG N-terminal" evidence="13">
    <location>
        <begin position="19"/>
        <end position="121"/>
    </location>
</feature>
<evidence type="ECO:0000259" key="11">
    <source>
        <dbReference type="Pfam" id="PF01706"/>
    </source>
</evidence>
<dbReference type="Gene3D" id="1.10.220.30">
    <property type="match status" value="3"/>
</dbReference>
<dbReference type="Proteomes" id="UP001226762">
    <property type="component" value="Unassembled WGS sequence"/>
</dbReference>
<evidence type="ECO:0000313" key="14">
    <source>
        <dbReference type="EMBL" id="MDQ2089084.1"/>
    </source>
</evidence>
<evidence type="ECO:0000256" key="5">
    <source>
        <dbReference type="ARBA" id="ARBA00022475"/>
    </source>
</evidence>
<keyword evidence="15" id="KW-1185">Reference proteome</keyword>
<dbReference type="Pfam" id="PF14841">
    <property type="entry name" value="FliG_M"/>
    <property type="match status" value="1"/>
</dbReference>
<feature type="domain" description="Flagellar motor switch protein FliG middle" evidence="12">
    <location>
        <begin position="131"/>
        <end position="201"/>
    </location>
</feature>
<reference evidence="14" key="2">
    <citation type="submission" date="2023-02" db="EMBL/GenBank/DDBJ databases">
        <title>'Rhodoalgimonas zhirmunskyi' gen. nov., isolated from a red alga.</title>
        <authorList>
            <person name="Nedashkovskaya O.I."/>
            <person name="Otstavnykh N.Y."/>
            <person name="Bystritskaya E.P."/>
            <person name="Balabanova L.A."/>
            <person name="Isaeva M.P."/>
        </authorList>
    </citation>
    <scope>NUCLEOTIDE SEQUENCE</scope>
    <source>
        <strain evidence="14">KCTC 52189</strain>
    </source>
</reference>
<keyword evidence="6" id="KW-0145">Chemotaxis</keyword>
<keyword evidence="14" id="KW-0969">Cilium</keyword>
<comment type="caution">
    <text evidence="14">The sequence shown here is derived from an EMBL/GenBank/DDBJ whole genome shotgun (WGS) entry which is preliminary data.</text>
</comment>
<dbReference type="PANTHER" id="PTHR30534:SF0">
    <property type="entry name" value="FLAGELLAR MOTOR SWITCH PROTEIN FLIG"/>
    <property type="match status" value="1"/>
</dbReference>
<dbReference type="InterPro" id="IPR028263">
    <property type="entry name" value="FliG_N"/>
</dbReference>
<comment type="subcellular location">
    <subcellularLocation>
        <location evidence="1">Bacterial flagellum basal body</location>
    </subcellularLocation>
    <subcellularLocation>
        <location evidence="2">Cell membrane</location>
        <topology evidence="2">Peripheral membrane protein</topology>
        <orientation evidence="2">Cytoplasmic side</orientation>
    </subcellularLocation>
</comment>
<dbReference type="PRINTS" id="PR00954">
    <property type="entry name" value="FLGMOTORFLIG"/>
</dbReference>
<keyword evidence="14" id="KW-0282">Flagellum</keyword>
<protein>
    <recommendedName>
        <fullName evidence="4">Flagellar motor switch protein FliG</fullName>
    </recommendedName>
</protein>
<keyword evidence="9" id="KW-0975">Bacterial flagellum</keyword>
<dbReference type="Pfam" id="PF14842">
    <property type="entry name" value="FliG_N"/>
    <property type="match status" value="1"/>
</dbReference>
<dbReference type="InterPro" id="IPR000090">
    <property type="entry name" value="Flg_Motor_Flig"/>
</dbReference>
<feature type="domain" description="Flagellar motor switch protein FliG C-terminal" evidence="11">
    <location>
        <begin position="231"/>
        <end position="344"/>
    </location>
</feature>
<evidence type="ECO:0000259" key="12">
    <source>
        <dbReference type="Pfam" id="PF14841"/>
    </source>
</evidence>
<keyword evidence="7" id="KW-0283">Flagellar rotation</keyword>
<evidence type="ECO:0000256" key="6">
    <source>
        <dbReference type="ARBA" id="ARBA00022500"/>
    </source>
</evidence>
<dbReference type="AlphaFoldDB" id="A0AAE3WAJ5"/>
<dbReference type="GO" id="GO:0009425">
    <property type="term" value="C:bacterial-type flagellum basal body"/>
    <property type="evidence" value="ECO:0007669"/>
    <property type="project" value="UniProtKB-SubCell"/>
</dbReference>
<keyword evidence="14" id="KW-0966">Cell projection</keyword>
<evidence type="ECO:0000256" key="10">
    <source>
        <dbReference type="ARBA" id="ARBA00025598"/>
    </source>
</evidence>
<dbReference type="RefSeq" id="WP_306734335.1">
    <property type="nucleotide sequence ID" value="NZ_JANHAX010000001.1"/>
</dbReference>
<dbReference type="GO" id="GO:0005886">
    <property type="term" value="C:plasma membrane"/>
    <property type="evidence" value="ECO:0007669"/>
    <property type="project" value="UniProtKB-SubCell"/>
</dbReference>
<organism evidence="14 15">
    <name type="scientific">Marimonas arenosa</name>
    <dbReference type="NCBI Taxonomy" id="1795305"/>
    <lineage>
        <taxon>Bacteria</taxon>
        <taxon>Pseudomonadati</taxon>
        <taxon>Pseudomonadota</taxon>
        <taxon>Alphaproteobacteria</taxon>
        <taxon>Rhodobacterales</taxon>
        <taxon>Paracoccaceae</taxon>
        <taxon>Marimonas</taxon>
    </lineage>
</organism>
<dbReference type="InterPro" id="IPR032779">
    <property type="entry name" value="FliG_M"/>
</dbReference>
<evidence type="ECO:0000256" key="8">
    <source>
        <dbReference type="ARBA" id="ARBA00023136"/>
    </source>
</evidence>
<evidence type="ECO:0000256" key="4">
    <source>
        <dbReference type="ARBA" id="ARBA00021870"/>
    </source>
</evidence>
<reference evidence="14" key="1">
    <citation type="submission" date="2022-07" db="EMBL/GenBank/DDBJ databases">
        <authorList>
            <person name="Otstavnykh N."/>
            <person name="Isaeva M."/>
            <person name="Bystritskaya E."/>
        </authorList>
    </citation>
    <scope>NUCLEOTIDE SEQUENCE</scope>
    <source>
        <strain evidence="14">KCTC 52189</strain>
    </source>
</reference>
<dbReference type="InterPro" id="IPR023087">
    <property type="entry name" value="Flg_Motor_Flig_C"/>
</dbReference>
<evidence type="ECO:0000256" key="7">
    <source>
        <dbReference type="ARBA" id="ARBA00022779"/>
    </source>
</evidence>
<dbReference type="GO" id="GO:0003774">
    <property type="term" value="F:cytoskeletal motor activity"/>
    <property type="evidence" value="ECO:0007669"/>
    <property type="project" value="InterPro"/>
</dbReference>
<dbReference type="EMBL" id="JANHAX010000001">
    <property type="protein sequence ID" value="MDQ2089084.1"/>
    <property type="molecule type" value="Genomic_DNA"/>
</dbReference>
<comment type="similarity">
    <text evidence="3">Belongs to the FliG family.</text>
</comment>
<sequence length="354" mass="38750">MRQLAQLSPPAAAPAPGRLDRRHKAAIIVRFLLQEGADVPLCDLPDAMQTELTQLMGSMRYVDRDTLEQVVGEFADELERMGLTFPRGLAGALSALDGKISPQTAARLRKEAGVRRSGDPWAFIRELETDRLVAVIERESTEVSAVLLSKLPVPKAAELLGRIPGEKARRITYAVSLTESVTPEAVDRIGLSLAAQLETQPLRAFDEGPDERLGSILNITEAAKRDEVLTGLDEDDADFSQRVRKAIFTFQHIATRIGPLDVPKIARDADPTTLTTAIAYALGSEDESLKASVEFLFANISKRMADNMREEALDSGKIKSKDGEAAMNAVVTTIRELQQSGEITFIDPDEEEED</sequence>
<gene>
    <name evidence="14" type="ORF">NO357_04115</name>
</gene>
<dbReference type="GO" id="GO:0071973">
    <property type="term" value="P:bacterial-type flagellum-dependent cell motility"/>
    <property type="evidence" value="ECO:0007669"/>
    <property type="project" value="InterPro"/>
</dbReference>
<dbReference type="Pfam" id="PF01706">
    <property type="entry name" value="FliG_C"/>
    <property type="match status" value="1"/>
</dbReference>
<dbReference type="PANTHER" id="PTHR30534">
    <property type="entry name" value="FLAGELLAR MOTOR SWITCH PROTEIN FLIG"/>
    <property type="match status" value="1"/>
</dbReference>